<dbReference type="KEGG" id="fgi:OP10G_0527"/>
<proteinExistence type="predicted"/>
<keyword evidence="3" id="KW-1185">Reference proteome</keyword>
<dbReference type="SUPFAM" id="SSF49785">
    <property type="entry name" value="Galactose-binding domain-like"/>
    <property type="match status" value="1"/>
</dbReference>
<dbReference type="GO" id="GO:0016787">
    <property type="term" value="F:hydrolase activity"/>
    <property type="evidence" value="ECO:0007669"/>
    <property type="project" value="UniProtKB-KW"/>
</dbReference>
<dbReference type="STRING" id="661478.OP10G_0527"/>
<organism evidence="2 3">
    <name type="scientific">Fimbriimonas ginsengisoli Gsoil 348</name>
    <dbReference type="NCBI Taxonomy" id="661478"/>
    <lineage>
        <taxon>Bacteria</taxon>
        <taxon>Bacillati</taxon>
        <taxon>Armatimonadota</taxon>
        <taxon>Fimbriimonadia</taxon>
        <taxon>Fimbriimonadales</taxon>
        <taxon>Fimbriimonadaceae</taxon>
        <taxon>Fimbriimonas</taxon>
    </lineage>
</organism>
<dbReference type="eggNOG" id="COG3250">
    <property type="taxonomic scope" value="Bacteria"/>
</dbReference>
<dbReference type="CDD" id="cd03143">
    <property type="entry name" value="A4_beta-galactosidase_middle_domain"/>
    <property type="match status" value="1"/>
</dbReference>
<evidence type="ECO:0000313" key="2">
    <source>
        <dbReference type="EMBL" id="AIE83895.1"/>
    </source>
</evidence>
<keyword evidence="2" id="KW-0378">Hydrolase</keyword>
<sequence>MLAALALTAMLAAQNPILAGFKDVPPESRMRMYFRVFGPAWTKPEIDAHLDDAKQAGLGGLVAYFMYPVAIDDVARGIVNQRFGSPEFLSTFAYAAAEARRRQLRFGVNGGTGWPFGGPSVTPADAAKKLIEVVVPNGKPVPTLKPNERLIATSGNRLYIETPTGQNVKRAAFGAEGLVLDHFNEGALTRWLEANVRPILDQSKGNVDALGCDSLEVYSANWASDLPAQFKRRRGYELIPKLPQAFSDKSPEGDAVRFDYWRTLMELTAERFTKPLGDWSRKHRVKLEMEAYGTPPNPMSAYRSIDVPTGEHYEWRGFSVQKYVASAAHMARKNVIGSEAWTWLGLPNRLGDTLSDLKVVTDMTLLGGCNDLTGVDFAYSPKSAGQPGWVPYYGPYMNRNNPQWLAFPGLVEYVNRCQWMLRQGKPKVSVAVYLPVEDVLAHGGMDQMLLDFLVRDHFVTGKATSEFGLQNALKHGSALLQGIFSHGFDYDGIDFFAMNDIARVSGSNLTAGTSSYHTVVLPNLQTMELSALRKVHRFAEAGGLVIAVVQVPIAPAGATSEAERAEFQRLVEEVFGSRPVAWERHPCGKGLGVLLPRDEEVGAFLARAKRPQIVMEPVPETVGFVQRSLPGLDIYFLANVDSQPVSLKVRFPGAGAKPVEFWDPKSGRSWRLLPGASGMFGVSLSARGSAFLVVGAATASEPLPAEPQDEIAWEPEWQISFQGPDAPASFSSRELKPWPDPHFSGVATYQTKLIWNRPSSTVSLAFDEVREAAEVLVNGHHAAYVWSPPYEAEIGKFLRRGSNDIEVKVANLPLNRFLGLPDEDLGPLRAKYGNRFPAPGEKNQVKTPPPAGLIGRVHLRVR</sequence>
<protein>
    <submittedName>
        <fullName evidence="2">Glycoside hydrolase family protein</fullName>
    </submittedName>
</protein>
<reference evidence="2 3" key="1">
    <citation type="journal article" date="2014" name="PLoS ONE">
        <title>The first complete genome sequence of the class fimbriimonadia in the phylum armatimonadetes.</title>
        <authorList>
            <person name="Hu Z.Y."/>
            <person name="Wang Y.Z."/>
            <person name="Im W.T."/>
            <person name="Wang S.Y."/>
            <person name="Zhao G.P."/>
            <person name="Zheng H.J."/>
            <person name="Quan Z.X."/>
        </authorList>
    </citation>
    <scope>NUCLEOTIDE SEQUENCE [LARGE SCALE GENOMIC DNA]</scope>
    <source>
        <strain evidence="2">Gsoil 348</strain>
    </source>
</reference>
<feature type="signal peptide" evidence="1">
    <location>
        <begin position="1"/>
        <end position="19"/>
    </location>
</feature>
<dbReference type="NCBIfam" id="NF045579">
    <property type="entry name" value="rhamnoside_JR"/>
    <property type="match status" value="1"/>
</dbReference>
<evidence type="ECO:0000313" key="3">
    <source>
        <dbReference type="Proteomes" id="UP000027982"/>
    </source>
</evidence>
<dbReference type="PANTHER" id="PTHR36848:SF2">
    <property type="entry name" value="SECRETED PROTEIN"/>
    <property type="match status" value="1"/>
</dbReference>
<dbReference type="AlphaFoldDB" id="A0A068NM81"/>
<dbReference type="InterPro" id="IPR008979">
    <property type="entry name" value="Galactose-bd-like_sf"/>
</dbReference>
<dbReference type="Gene3D" id="2.60.120.260">
    <property type="entry name" value="Galactose-binding domain-like"/>
    <property type="match status" value="1"/>
</dbReference>
<accession>A0A068NM81</accession>
<dbReference type="Pfam" id="PF17132">
    <property type="entry name" value="Glyco_hydro_106"/>
    <property type="match status" value="2"/>
</dbReference>
<dbReference type="OrthoDB" id="9761519at2"/>
<dbReference type="InterPro" id="IPR053161">
    <property type="entry name" value="Ulvan_degrading_GH"/>
</dbReference>
<name>A0A068NM81_FIMGI</name>
<keyword evidence="1" id="KW-0732">Signal</keyword>
<evidence type="ECO:0000256" key="1">
    <source>
        <dbReference type="SAM" id="SignalP"/>
    </source>
</evidence>
<dbReference type="RefSeq" id="WP_025227447.1">
    <property type="nucleotide sequence ID" value="NZ_CP007139.1"/>
</dbReference>
<feature type="chain" id="PRO_5001654092" evidence="1">
    <location>
        <begin position="20"/>
        <end position="862"/>
    </location>
</feature>
<dbReference type="PANTHER" id="PTHR36848">
    <property type="entry name" value="DNA-BINDING PROTEIN (PUTATIVE SECRETED PROTEIN)-RELATED"/>
    <property type="match status" value="1"/>
</dbReference>
<dbReference type="EMBL" id="CP007139">
    <property type="protein sequence ID" value="AIE83895.1"/>
    <property type="molecule type" value="Genomic_DNA"/>
</dbReference>
<dbReference type="Proteomes" id="UP000027982">
    <property type="component" value="Chromosome"/>
</dbReference>
<gene>
    <name evidence="2" type="ORF">OP10G_0527</name>
</gene>
<dbReference type="HOGENOM" id="CLU_003772_1_0_0"/>